<dbReference type="WBParaSite" id="PSAMB.scaffold922size38555.g9755.t1">
    <property type="protein sequence ID" value="PSAMB.scaffold922size38555.g9755.t1"/>
    <property type="gene ID" value="PSAMB.scaffold922size38555.g9755"/>
</dbReference>
<evidence type="ECO:0000259" key="3">
    <source>
        <dbReference type="Pfam" id="PF25390"/>
    </source>
</evidence>
<keyword evidence="4" id="KW-1185">Reference proteome</keyword>
<evidence type="ECO:0000313" key="4">
    <source>
        <dbReference type="Proteomes" id="UP000887566"/>
    </source>
</evidence>
<dbReference type="InterPro" id="IPR051210">
    <property type="entry name" value="Ub_ligase/GEF_domain"/>
</dbReference>
<dbReference type="PANTHER" id="PTHR22870:SF360">
    <property type="entry name" value="ULTRAVIOLET-B RECEPTOR UVR8"/>
    <property type="match status" value="1"/>
</dbReference>
<dbReference type="Gene3D" id="2.130.10.30">
    <property type="entry name" value="Regulator of chromosome condensation 1/beta-lactamase-inhibitor protein II"/>
    <property type="match status" value="1"/>
</dbReference>
<dbReference type="InterPro" id="IPR058923">
    <property type="entry name" value="RCC1-like_dom"/>
</dbReference>
<feature type="repeat" description="RCC1" evidence="2">
    <location>
        <begin position="106"/>
        <end position="159"/>
    </location>
</feature>
<accession>A0A914XPZ6</accession>
<keyword evidence="1" id="KW-0677">Repeat</keyword>
<feature type="repeat" description="RCC1" evidence="2">
    <location>
        <begin position="160"/>
        <end position="211"/>
    </location>
</feature>
<dbReference type="PROSITE" id="PS50012">
    <property type="entry name" value="RCC1_3"/>
    <property type="match status" value="4"/>
</dbReference>
<dbReference type="PRINTS" id="PR00633">
    <property type="entry name" value="RCCNDNSATION"/>
</dbReference>
<proteinExistence type="predicted"/>
<evidence type="ECO:0000256" key="1">
    <source>
        <dbReference type="ARBA" id="ARBA00022737"/>
    </source>
</evidence>
<sequence>MSVYIWGFGKLGQLGFGDRESVFVPKELVICKNGDRPAAIKSGGLFTAIQTRKGDVFVCGCGKYGRLGSGDDKDVLTPIKISPAKDAKVSQIAAGSWHACSVTYLGRLYTWGYNSKHNVLGRDCDKRCSFEPGLVTSLLKTKVKTVSCGHNFTLVSSEDGQVFSWGCGRYGVLGSGGEECVLQPSLISCLAKTKIRTVSAGYAHCGAVSEDGRLFMFGKGSDGALGFVRRAHHCRRC</sequence>
<feature type="repeat" description="RCC1" evidence="2">
    <location>
        <begin position="1"/>
        <end position="53"/>
    </location>
</feature>
<evidence type="ECO:0000313" key="5">
    <source>
        <dbReference type="WBParaSite" id="PSAMB.scaffold922size38555.g9755.t1"/>
    </source>
</evidence>
<feature type="domain" description="RCC1-like" evidence="3">
    <location>
        <begin position="3"/>
        <end position="227"/>
    </location>
</feature>
<organism evidence="4 5">
    <name type="scientific">Plectus sambesii</name>
    <dbReference type="NCBI Taxonomy" id="2011161"/>
    <lineage>
        <taxon>Eukaryota</taxon>
        <taxon>Metazoa</taxon>
        <taxon>Ecdysozoa</taxon>
        <taxon>Nematoda</taxon>
        <taxon>Chromadorea</taxon>
        <taxon>Plectida</taxon>
        <taxon>Plectina</taxon>
        <taxon>Plectoidea</taxon>
        <taxon>Plectidae</taxon>
        <taxon>Plectus</taxon>
    </lineage>
</organism>
<dbReference type="InterPro" id="IPR009091">
    <property type="entry name" value="RCC1/BLIP-II"/>
</dbReference>
<dbReference type="Proteomes" id="UP000887566">
    <property type="component" value="Unplaced"/>
</dbReference>
<dbReference type="Pfam" id="PF25390">
    <property type="entry name" value="WD40_RLD"/>
    <property type="match status" value="1"/>
</dbReference>
<protein>
    <recommendedName>
        <fullName evidence="3">RCC1-like domain-containing protein</fullName>
    </recommendedName>
</protein>
<dbReference type="InterPro" id="IPR000408">
    <property type="entry name" value="Reg_chr_condens"/>
</dbReference>
<feature type="repeat" description="RCC1" evidence="2">
    <location>
        <begin position="54"/>
        <end position="105"/>
    </location>
</feature>
<dbReference type="SUPFAM" id="SSF50985">
    <property type="entry name" value="RCC1/BLIP-II"/>
    <property type="match status" value="1"/>
</dbReference>
<dbReference type="AlphaFoldDB" id="A0A914XPZ6"/>
<reference evidence="5" key="1">
    <citation type="submission" date="2022-11" db="UniProtKB">
        <authorList>
            <consortium name="WormBaseParasite"/>
        </authorList>
    </citation>
    <scope>IDENTIFICATION</scope>
</reference>
<name>A0A914XPZ6_9BILA</name>
<dbReference type="PANTHER" id="PTHR22870">
    <property type="entry name" value="REGULATOR OF CHROMOSOME CONDENSATION"/>
    <property type="match status" value="1"/>
</dbReference>
<evidence type="ECO:0000256" key="2">
    <source>
        <dbReference type="PROSITE-ProRule" id="PRU00235"/>
    </source>
</evidence>